<protein>
    <submittedName>
        <fullName evidence="1">Uncharacterized protein</fullName>
    </submittedName>
</protein>
<proteinExistence type="predicted"/>
<comment type="caution">
    <text evidence="1">The sequence shown here is derived from an EMBL/GenBank/DDBJ whole genome shotgun (WGS) entry which is preliminary data.</text>
</comment>
<name>K2R6Z8_MACPH</name>
<dbReference type="AlphaFoldDB" id="K2R6Z8"/>
<evidence type="ECO:0000313" key="1">
    <source>
        <dbReference type="EMBL" id="EKG10023.1"/>
    </source>
</evidence>
<dbReference type="Proteomes" id="UP000007129">
    <property type="component" value="Unassembled WGS sequence"/>
</dbReference>
<dbReference type="HOGENOM" id="CLU_1652502_0_0_1"/>
<evidence type="ECO:0000313" key="2">
    <source>
        <dbReference type="Proteomes" id="UP000007129"/>
    </source>
</evidence>
<accession>K2R6Z8</accession>
<dbReference type="InParanoid" id="K2R6Z8"/>
<organism evidence="1 2">
    <name type="scientific">Macrophomina phaseolina (strain MS6)</name>
    <name type="common">Charcoal rot fungus</name>
    <dbReference type="NCBI Taxonomy" id="1126212"/>
    <lineage>
        <taxon>Eukaryota</taxon>
        <taxon>Fungi</taxon>
        <taxon>Dikarya</taxon>
        <taxon>Ascomycota</taxon>
        <taxon>Pezizomycotina</taxon>
        <taxon>Dothideomycetes</taxon>
        <taxon>Dothideomycetes incertae sedis</taxon>
        <taxon>Botryosphaeriales</taxon>
        <taxon>Botryosphaeriaceae</taxon>
        <taxon>Macrophomina</taxon>
    </lineage>
</organism>
<sequence>MHFWTQADVPAVFLASRNHRHFSAARRQLGQSHYASCCGQPKSMQKRLVLSYPYTYTEVIIPSFTQILSRHDQYILLHSIVHRRLMAIGISGNNRSAPHYVSTNASNLPLADQRMKAAKPKAAARTPPVVTLLFTAAPVKAGGVEEAVEEEPAPGDPAPG</sequence>
<dbReference type="VEuPathDB" id="FungiDB:MPH_12897"/>
<gene>
    <name evidence="1" type="ORF">MPH_12897</name>
</gene>
<dbReference type="EMBL" id="AHHD01000532">
    <property type="protein sequence ID" value="EKG10023.1"/>
    <property type="molecule type" value="Genomic_DNA"/>
</dbReference>
<reference evidence="1 2" key="1">
    <citation type="journal article" date="2012" name="BMC Genomics">
        <title>Tools to kill: Genome of one of the most destructive plant pathogenic fungi Macrophomina phaseolina.</title>
        <authorList>
            <person name="Islam M.S."/>
            <person name="Haque M.S."/>
            <person name="Islam M.M."/>
            <person name="Emdad E.M."/>
            <person name="Halim A."/>
            <person name="Hossen Q.M.M."/>
            <person name="Hossain M.Z."/>
            <person name="Ahmed B."/>
            <person name="Rahim S."/>
            <person name="Rahman M.S."/>
            <person name="Alam M.M."/>
            <person name="Hou S."/>
            <person name="Wan X."/>
            <person name="Saito J.A."/>
            <person name="Alam M."/>
        </authorList>
    </citation>
    <scope>NUCLEOTIDE SEQUENCE [LARGE SCALE GENOMIC DNA]</scope>
    <source>
        <strain evidence="1 2">MS6</strain>
    </source>
</reference>